<keyword evidence="2" id="KW-1185">Reference proteome</keyword>
<dbReference type="InParanoid" id="D6X216"/>
<accession>D6X216</accession>
<organism evidence="1 2">
    <name type="scientific">Tribolium castaneum</name>
    <name type="common">Red flour beetle</name>
    <dbReference type="NCBI Taxonomy" id="7070"/>
    <lineage>
        <taxon>Eukaryota</taxon>
        <taxon>Metazoa</taxon>
        <taxon>Ecdysozoa</taxon>
        <taxon>Arthropoda</taxon>
        <taxon>Hexapoda</taxon>
        <taxon>Insecta</taxon>
        <taxon>Pterygota</taxon>
        <taxon>Neoptera</taxon>
        <taxon>Endopterygota</taxon>
        <taxon>Coleoptera</taxon>
        <taxon>Polyphaga</taxon>
        <taxon>Cucujiformia</taxon>
        <taxon>Tenebrionidae</taxon>
        <taxon>Tenebrionidae incertae sedis</taxon>
        <taxon>Tribolium</taxon>
    </lineage>
</organism>
<gene>
    <name evidence="1" type="primary">GLEAN_12088</name>
    <name evidence="1" type="ORF">TcasGA2_TC012088</name>
</gene>
<dbReference type="Proteomes" id="UP000007266">
    <property type="component" value="Linkage group 9"/>
</dbReference>
<sequence length="46" mass="4696">MAMRTDGYGGYGEEAVSVNIGLVNGKTAAAVLESDGQANRLSTYTG</sequence>
<dbReference type="HOGENOM" id="CLU_3191967_0_0_1"/>
<name>D6X216_TRICA</name>
<evidence type="ECO:0000313" key="2">
    <source>
        <dbReference type="Proteomes" id="UP000007266"/>
    </source>
</evidence>
<reference evidence="1 2" key="2">
    <citation type="journal article" date="2010" name="Nucleic Acids Res.">
        <title>BeetleBase in 2010: revisions to provide comprehensive genomic information for Tribolium castaneum.</title>
        <authorList>
            <person name="Kim H.S."/>
            <person name="Murphy T."/>
            <person name="Xia J."/>
            <person name="Caragea D."/>
            <person name="Park Y."/>
            <person name="Beeman R.W."/>
            <person name="Lorenzen M.D."/>
            <person name="Butcher S."/>
            <person name="Manak J.R."/>
            <person name="Brown S.J."/>
        </authorList>
    </citation>
    <scope>GENOME REANNOTATION</scope>
    <source>
        <strain evidence="1 2">Georgia GA2</strain>
    </source>
</reference>
<evidence type="ECO:0000313" key="1">
    <source>
        <dbReference type="EMBL" id="EFA09935.1"/>
    </source>
</evidence>
<proteinExistence type="predicted"/>
<dbReference type="AlphaFoldDB" id="D6X216"/>
<dbReference type="EMBL" id="KQ971371">
    <property type="protein sequence ID" value="EFA09935.1"/>
    <property type="molecule type" value="Genomic_DNA"/>
</dbReference>
<reference evidence="1 2" key="1">
    <citation type="journal article" date="2008" name="Nature">
        <title>The genome of the model beetle and pest Tribolium castaneum.</title>
        <authorList>
            <consortium name="Tribolium Genome Sequencing Consortium"/>
            <person name="Richards S."/>
            <person name="Gibbs R.A."/>
            <person name="Weinstock G.M."/>
            <person name="Brown S.J."/>
            <person name="Denell R."/>
            <person name="Beeman R.W."/>
            <person name="Gibbs R."/>
            <person name="Beeman R.W."/>
            <person name="Brown S.J."/>
            <person name="Bucher G."/>
            <person name="Friedrich M."/>
            <person name="Grimmelikhuijzen C.J."/>
            <person name="Klingler M."/>
            <person name="Lorenzen M."/>
            <person name="Richards S."/>
            <person name="Roth S."/>
            <person name="Schroder R."/>
            <person name="Tautz D."/>
            <person name="Zdobnov E.M."/>
            <person name="Muzny D."/>
            <person name="Gibbs R.A."/>
            <person name="Weinstock G.M."/>
            <person name="Attaway T."/>
            <person name="Bell S."/>
            <person name="Buhay C.J."/>
            <person name="Chandrabose M.N."/>
            <person name="Chavez D."/>
            <person name="Clerk-Blankenburg K.P."/>
            <person name="Cree A."/>
            <person name="Dao M."/>
            <person name="Davis C."/>
            <person name="Chacko J."/>
            <person name="Dinh H."/>
            <person name="Dugan-Rocha S."/>
            <person name="Fowler G."/>
            <person name="Garner T.T."/>
            <person name="Garnes J."/>
            <person name="Gnirke A."/>
            <person name="Hawes A."/>
            <person name="Hernandez J."/>
            <person name="Hines S."/>
            <person name="Holder M."/>
            <person name="Hume J."/>
            <person name="Jhangiani S.N."/>
            <person name="Joshi V."/>
            <person name="Khan Z.M."/>
            <person name="Jackson L."/>
            <person name="Kovar C."/>
            <person name="Kowis A."/>
            <person name="Lee S."/>
            <person name="Lewis L.R."/>
            <person name="Margolis J."/>
            <person name="Morgan M."/>
            <person name="Nazareth L.V."/>
            <person name="Nguyen N."/>
            <person name="Okwuonu G."/>
            <person name="Parker D."/>
            <person name="Richards S."/>
            <person name="Ruiz S.J."/>
            <person name="Santibanez J."/>
            <person name="Savard J."/>
            <person name="Scherer S.E."/>
            <person name="Schneider B."/>
            <person name="Sodergren E."/>
            <person name="Tautz D."/>
            <person name="Vattahil S."/>
            <person name="Villasana D."/>
            <person name="White C.S."/>
            <person name="Wright R."/>
            <person name="Park Y."/>
            <person name="Beeman R.W."/>
            <person name="Lord J."/>
            <person name="Oppert B."/>
            <person name="Lorenzen M."/>
            <person name="Brown S."/>
            <person name="Wang L."/>
            <person name="Savard J."/>
            <person name="Tautz D."/>
            <person name="Richards S."/>
            <person name="Weinstock G."/>
            <person name="Gibbs R.A."/>
            <person name="Liu Y."/>
            <person name="Worley K."/>
            <person name="Weinstock G."/>
            <person name="Elsik C.G."/>
            <person name="Reese J.T."/>
            <person name="Elhaik E."/>
            <person name="Landan G."/>
            <person name="Graur D."/>
            <person name="Arensburger P."/>
            <person name="Atkinson P."/>
            <person name="Beeman R.W."/>
            <person name="Beidler J."/>
            <person name="Brown S.J."/>
            <person name="Demuth J.P."/>
            <person name="Drury D.W."/>
            <person name="Du Y.Z."/>
            <person name="Fujiwara H."/>
            <person name="Lorenzen M."/>
            <person name="Maselli V."/>
            <person name="Osanai M."/>
            <person name="Park Y."/>
            <person name="Robertson H.M."/>
            <person name="Tu Z."/>
            <person name="Wang J.J."/>
            <person name="Wang S."/>
            <person name="Richards S."/>
            <person name="Song H."/>
            <person name="Zhang L."/>
            <person name="Sodergren E."/>
            <person name="Werner D."/>
            <person name="Stanke M."/>
            <person name="Morgenstern B."/>
            <person name="Solovyev V."/>
            <person name="Kosarev P."/>
            <person name="Brown G."/>
            <person name="Chen H.C."/>
            <person name="Ermolaeva O."/>
            <person name="Hlavina W."/>
            <person name="Kapustin Y."/>
            <person name="Kiryutin B."/>
            <person name="Kitts P."/>
            <person name="Maglott D."/>
            <person name="Pruitt K."/>
            <person name="Sapojnikov V."/>
            <person name="Souvorov A."/>
            <person name="Mackey A.J."/>
            <person name="Waterhouse R.M."/>
            <person name="Wyder S."/>
            <person name="Zdobnov E.M."/>
            <person name="Zdobnov E.M."/>
            <person name="Wyder S."/>
            <person name="Kriventseva E.V."/>
            <person name="Kadowaki T."/>
            <person name="Bork P."/>
            <person name="Aranda M."/>
            <person name="Bao R."/>
            <person name="Beermann A."/>
            <person name="Berns N."/>
            <person name="Bolognesi R."/>
            <person name="Bonneton F."/>
            <person name="Bopp D."/>
            <person name="Brown S.J."/>
            <person name="Bucher G."/>
            <person name="Butts T."/>
            <person name="Chaumot A."/>
            <person name="Denell R.E."/>
            <person name="Ferrier D.E."/>
            <person name="Friedrich M."/>
            <person name="Gordon C.M."/>
            <person name="Jindra M."/>
            <person name="Klingler M."/>
            <person name="Lan Q."/>
            <person name="Lattorff H.M."/>
            <person name="Laudet V."/>
            <person name="von Levetsow C."/>
            <person name="Liu Z."/>
            <person name="Lutz R."/>
            <person name="Lynch J.A."/>
            <person name="da Fonseca R.N."/>
            <person name="Posnien N."/>
            <person name="Reuter R."/>
            <person name="Roth S."/>
            <person name="Savard J."/>
            <person name="Schinko J.B."/>
            <person name="Schmitt C."/>
            <person name="Schoppmeier M."/>
            <person name="Schroder R."/>
            <person name="Shippy T.D."/>
            <person name="Simonnet F."/>
            <person name="Marques-Souza H."/>
            <person name="Tautz D."/>
            <person name="Tomoyasu Y."/>
            <person name="Trauner J."/>
            <person name="Van der Zee M."/>
            <person name="Vervoort M."/>
            <person name="Wittkopp N."/>
            <person name="Wimmer E.A."/>
            <person name="Yang X."/>
            <person name="Jones A.K."/>
            <person name="Sattelle D.B."/>
            <person name="Ebert P.R."/>
            <person name="Nelson D."/>
            <person name="Scott J.G."/>
            <person name="Beeman R.W."/>
            <person name="Muthukrishnan S."/>
            <person name="Kramer K.J."/>
            <person name="Arakane Y."/>
            <person name="Beeman R.W."/>
            <person name="Zhu Q."/>
            <person name="Hogenkamp D."/>
            <person name="Dixit R."/>
            <person name="Oppert B."/>
            <person name="Jiang H."/>
            <person name="Zou Z."/>
            <person name="Marshall J."/>
            <person name="Elpidina E."/>
            <person name="Vinokurov K."/>
            <person name="Oppert C."/>
            <person name="Zou Z."/>
            <person name="Evans J."/>
            <person name="Lu Z."/>
            <person name="Zhao P."/>
            <person name="Sumathipala N."/>
            <person name="Altincicek B."/>
            <person name="Vilcinskas A."/>
            <person name="Williams M."/>
            <person name="Hultmark D."/>
            <person name="Hetru C."/>
            <person name="Jiang H."/>
            <person name="Grimmelikhuijzen C.J."/>
            <person name="Hauser F."/>
            <person name="Cazzamali G."/>
            <person name="Williamson M."/>
            <person name="Park Y."/>
            <person name="Li B."/>
            <person name="Tanaka Y."/>
            <person name="Predel R."/>
            <person name="Neupert S."/>
            <person name="Schachtner J."/>
            <person name="Verleyen P."/>
            <person name="Raible F."/>
            <person name="Bork P."/>
            <person name="Friedrich M."/>
            <person name="Walden K.K."/>
            <person name="Robertson H.M."/>
            <person name="Angeli S."/>
            <person name="Foret S."/>
            <person name="Bucher G."/>
            <person name="Schuetz S."/>
            <person name="Maleszka R."/>
            <person name="Wimmer E.A."/>
            <person name="Beeman R.W."/>
            <person name="Lorenzen M."/>
            <person name="Tomoyasu Y."/>
            <person name="Miller S.C."/>
            <person name="Grossmann D."/>
            <person name="Bucher G."/>
        </authorList>
    </citation>
    <scope>NUCLEOTIDE SEQUENCE [LARGE SCALE GENOMIC DNA]</scope>
    <source>
        <strain evidence="1 2">Georgia GA2</strain>
    </source>
</reference>
<protein>
    <submittedName>
        <fullName evidence="1">Uncharacterized protein</fullName>
    </submittedName>
</protein>